<evidence type="ECO:0000313" key="1">
    <source>
        <dbReference type="EMBL" id="KAE8666144.1"/>
    </source>
</evidence>
<comment type="caution">
    <text evidence="1">The sequence shown here is derived from an EMBL/GenBank/DDBJ whole genome shotgun (WGS) entry which is preliminary data.</text>
</comment>
<dbReference type="AlphaFoldDB" id="A0A6A2Y8J3"/>
<dbReference type="EMBL" id="VEPZ02001600">
    <property type="protein sequence ID" value="KAE8666144.1"/>
    <property type="molecule type" value="Genomic_DNA"/>
</dbReference>
<accession>A0A6A2Y8J3</accession>
<protein>
    <submittedName>
        <fullName evidence="1">Uncharacterized protein</fullName>
    </submittedName>
</protein>
<proteinExistence type="predicted"/>
<reference evidence="1" key="1">
    <citation type="submission" date="2019-09" db="EMBL/GenBank/DDBJ databases">
        <title>Draft genome information of white flower Hibiscus syriacus.</title>
        <authorList>
            <person name="Kim Y.-M."/>
        </authorList>
    </citation>
    <scope>NUCLEOTIDE SEQUENCE [LARGE SCALE GENOMIC DNA]</scope>
    <source>
        <strain evidence="1">YM2019G1</strain>
    </source>
</reference>
<dbReference type="Proteomes" id="UP000436088">
    <property type="component" value="Unassembled WGS sequence"/>
</dbReference>
<gene>
    <name evidence="1" type="ORF">F3Y22_tig00112507pilonHSYRG00068</name>
</gene>
<sequence>MCVKPIIIFVLDVLRNKKCVLSVDRIVGRDSAEVEEEQKMLEEAIKNARERDRRTLLRANCANILPCEVFLVSLQICNLLFGKECSQELGYILEGVEWYLRFGFPTSLLSDREQEGLSRAATAAVRLVSSRVVVMVVSNLENRNANFDYRNANLDYRNAIVEVRIAIVEFGKSQRELRLSQCELGLSQCEYVNHNAIVEVRVANLETDLRYRRSRCELSIALRFSWFDGFFITITGDGFGPGKGWLFARGGLRRGSSVGKAAGGGTWQKWHRVAILEALEGGGWGVVVQKLGFKNPSCIMLDGLRTVGSLRSNGCDAEAARVLR</sequence>
<keyword evidence="2" id="KW-1185">Reference proteome</keyword>
<organism evidence="1 2">
    <name type="scientific">Hibiscus syriacus</name>
    <name type="common">Rose of Sharon</name>
    <dbReference type="NCBI Taxonomy" id="106335"/>
    <lineage>
        <taxon>Eukaryota</taxon>
        <taxon>Viridiplantae</taxon>
        <taxon>Streptophyta</taxon>
        <taxon>Embryophyta</taxon>
        <taxon>Tracheophyta</taxon>
        <taxon>Spermatophyta</taxon>
        <taxon>Magnoliopsida</taxon>
        <taxon>eudicotyledons</taxon>
        <taxon>Gunneridae</taxon>
        <taxon>Pentapetalae</taxon>
        <taxon>rosids</taxon>
        <taxon>malvids</taxon>
        <taxon>Malvales</taxon>
        <taxon>Malvaceae</taxon>
        <taxon>Malvoideae</taxon>
        <taxon>Hibiscus</taxon>
    </lineage>
</organism>
<evidence type="ECO:0000313" key="2">
    <source>
        <dbReference type="Proteomes" id="UP000436088"/>
    </source>
</evidence>
<name>A0A6A2Y8J3_HIBSY</name>